<dbReference type="AlphaFoldDB" id="A0A1W2H2C2"/>
<dbReference type="Proteomes" id="UP000192333">
    <property type="component" value="Chromosome I"/>
</dbReference>
<proteinExistence type="predicted"/>
<name>A0A1W2H2C2_9BACT</name>
<organism evidence="1 2">
    <name type="scientific">Aquiflexum balticum DSM 16537</name>
    <dbReference type="NCBI Taxonomy" id="758820"/>
    <lineage>
        <taxon>Bacteria</taxon>
        <taxon>Pseudomonadati</taxon>
        <taxon>Bacteroidota</taxon>
        <taxon>Cytophagia</taxon>
        <taxon>Cytophagales</taxon>
        <taxon>Cyclobacteriaceae</taxon>
        <taxon>Aquiflexum</taxon>
    </lineage>
</organism>
<evidence type="ECO:0000313" key="2">
    <source>
        <dbReference type="Proteomes" id="UP000192333"/>
    </source>
</evidence>
<dbReference type="EMBL" id="LT838813">
    <property type="protein sequence ID" value="SMD43095.1"/>
    <property type="molecule type" value="Genomic_DNA"/>
</dbReference>
<dbReference type="OrthoDB" id="1067077at2"/>
<reference evidence="2" key="1">
    <citation type="submission" date="2017-04" db="EMBL/GenBank/DDBJ databases">
        <authorList>
            <person name="Varghese N."/>
            <person name="Submissions S."/>
        </authorList>
    </citation>
    <scope>NUCLEOTIDE SEQUENCE [LARGE SCALE GENOMIC DNA]</scope>
    <source>
        <strain evidence="2">DSM 16537</strain>
    </source>
</reference>
<sequence length="184" mass="21684">MKIVSIFEFSKESLFAVKYEGEDLDSLEILQEQWSDVAFLREFFKKYKKDYESYYPKAKLSKIVLQTIEDADALFELLYKMAEDRTGKSLADYFKPLENREKEKIYPLQALKAYGPQSNSFLRIYAIRYGSSFVITGGAIKLTHQMADRPHTKLELHKLEWVKKYLQEDGETPEFVYLDLDNDE</sequence>
<accession>A0A1W2H2C2</accession>
<evidence type="ECO:0000313" key="1">
    <source>
        <dbReference type="EMBL" id="SMD43095.1"/>
    </source>
</evidence>
<protein>
    <submittedName>
        <fullName evidence="1">Uncharacterized protein</fullName>
    </submittedName>
</protein>
<gene>
    <name evidence="1" type="ORF">SAMN00777080_1672</name>
</gene>
<keyword evidence="2" id="KW-1185">Reference proteome</keyword>
<dbReference type="RefSeq" id="WP_084119836.1">
    <property type="nucleotide sequence ID" value="NZ_LT838813.1"/>
</dbReference>
<dbReference type="STRING" id="758820.SAMN00777080_1672"/>